<accession>A0A1M7UUS3</accession>
<dbReference type="Proteomes" id="UP000184096">
    <property type="component" value="Chromosome I"/>
</dbReference>
<protein>
    <submittedName>
        <fullName evidence="2">Uncharacterized protein</fullName>
    </submittedName>
</protein>
<feature type="signal peptide" evidence="1">
    <location>
        <begin position="1"/>
        <end position="38"/>
    </location>
</feature>
<keyword evidence="1" id="KW-0732">Signal</keyword>
<gene>
    <name evidence="2" type="ORF">SAMN05444170_6803</name>
</gene>
<dbReference type="EMBL" id="LT670849">
    <property type="protein sequence ID" value="SHN86733.1"/>
    <property type="molecule type" value="Genomic_DNA"/>
</dbReference>
<dbReference type="AlphaFoldDB" id="A0A1M7UUS3"/>
<sequence length="128" mass="13019">MPQVKQASKRKRGTKAAVSALGAAGLTFSLLGSATASAVPAADVPQTTAFAPNEAITLGEEEIADISLATFYVFDKEKVGSGVQVARRGYGGCRGSAVRGSADSAPRAAVAAAAAAHVTPQNCDNRRW</sequence>
<evidence type="ECO:0000313" key="2">
    <source>
        <dbReference type="EMBL" id="SHN86733.1"/>
    </source>
</evidence>
<evidence type="ECO:0000256" key="1">
    <source>
        <dbReference type="SAM" id="SignalP"/>
    </source>
</evidence>
<feature type="chain" id="PRO_5012726334" evidence="1">
    <location>
        <begin position="39"/>
        <end position="128"/>
    </location>
</feature>
<keyword evidence="3" id="KW-1185">Reference proteome</keyword>
<reference evidence="3" key="1">
    <citation type="submission" date="2016-11" db="EMBL/GenBank/DDBJ databases">
        <authorList>
            <person name="Varghese N."/>
            <person name="Submissions S."/>
        </authorList>
    </citation>
    <scope>NUCLEOTIDE SEQUENCE [LARGE SCALE GENOMIC DNA]</scope>
    <source>
        <strain evidence="3">GAS401</strain>
    </source>
</reference>
<proteinExistence type="predicted"/>
<organism evidence="2 3">
    <name type="scientific">Bradyrhizobium erythrophlei</name>
    <dbReference type="NCBI Taxonomy" id="1437360"/>
    <lineage>
        <taxon>Bacteria</taxon>
        <taxon>Pseudomonadati</taxon>
        <taxon>Pseudomonadota</taxon>
        <taxon>Alphaproteobacteria</taxon>
        <taxon>Hyphomicrobiales</taxon>
        <taxon>Nitrobacteraceae</taxon>
        <taxon>Bradyrhizobium</taxon>
    </lineage>
</organism>
<evidence type="ECO:0000313" key="3">
    <source>
        <dbReference type="Proteomes" id="UP000184096"/>
    </source>
</evidence>
<name>A0A1M7UUS3_9BRAD</name>